<comment type="cofactor">
    <cofactor evidence="1">
        <name>FAD</name>
        <dbReference type="ChEBI" id="CHEBI:57692"/>
    </cofactor>
</comment>
<dbReference type="InterPro" id="IPR036188">
    <property type="entry name" value="FAD/NAD-bd_sf"/>
</dbReference>
<protein>
    <submittedName>
        <fullName evidence="8">NADH dehydrogenase</fullName>
    </submittedName>
</protein>
<dbReference type="CDD" id="cd00038">
    <property type="entry name" value="CAP_ED"/>
    <property type="match status" value="1"/>
</dbReference>
<dbReference type="PROSITE" id="PS50042">
    <property type="entry name" value="CNMP_BINDING_3"/>
    <property type="match status" value="1"/>
</dbReference>
<proteinExistence type="inferred from homology"/>
<dbReference type="Pfam" id="PF00027">
    <property type="entry name" value="cNMP_binding"/>
    <property type="match status" value="1"/>
</dbReference>
<evidence type="ECO:0000256" key="1">
    <source>
        <dbReference type="ARBA" id="ARBA00001974"/>
    </source>
</evidence>
<dbReference type="InterPro" id="IPR023753">
    <property type="entry name" value="FAD/NAD-binding_dom"/>
</dbReference>
<dbReference type="InterPro" id="IPR051169">
    <property type="entry name" value="NADH-Q_oxidoreductase"/>
</dbReference>
<dbReference type="SMART" id="SM00100">
    <property type="entry name" value="cNMP"/>
    <property type="match status" value="1"/>
</dbReference>
<dbReference type="PATRIC" id="fig|1391654.3.peg.6834"/>
<organism evidence="8 9">
    <name type="scientific">Labilithrix luteola</name>
    <dbReference type="NCBI Taxonomy" id="1391654"/>
    <lineage>
        <taxon>Bacteria</taxon>
        <taxon>Pseudomonadati</taxon>
        <taxon>Myxococcota</taxon>
        <taxon>Polyangia</taxon>
        <taxon>Polyangiales</taxon>
        <taxon>Labilitrichaceae</taxon>
        <taxon>Labilithrix</taxon>
    </lineage>
</organism>
<reference evidence="8 9" key="1">
    <citation type="submission" date="2015-08" db="EMBL/GenBank/DDBJ databases">
        <authorList>
            <person name="Babu N.S."/>
            <person name="Beckwith C.J."/>
            <person name="Beseler K.G."/>
            <person name="Brison A."/>
            <person name="Carone J.V."/>
            <person name="Caskin T.P."/>
            <person name="Diamond M."/>
            <person name="Durham M.E."/>
            <person name="Foxe J.M."/>
            <person name="Go M."/>
            <person name="Henderson B.A."/>
            <person name="Jones I.B."/>
            <person name="McGettigan J.A."/>
            <person name="Micheletti S.J."/>
            <person name="Nasrallah M.E."/>
            <person name="Ortiz D."/>
            <person name="Piller C.R."/>
            <person name="Privatt S.R."/>
            <person name="Schneider S.L."/>
            <person name="Sharp S."/>
            <person name="Smith T.C."/>
            <person name="Stanton J.D."/>
            <person name="Ullery H.E."/>
            <person name="Wilson R.J."/>
            <person name="Serrano M.G."/>
            <person name="Buck G."/>
            <person name="Lee V."/>
            <person name="Wang Y."/>
            <person name="Carvalho R."/>
            <person name="Voegtly L."/>
            <person name="Shi R."/>
            <person name="Duckworth R."/>
            <person name="Johnson A."/>
            <person name="Loviza R."/>
            <person name="Walstead R."/>
            <person name="Shah Z."/>
            <person name="Kiflezghi M."/>
            <person name="Wade K."/>
            <person name="Ball S.L."/>
            <person name="Bradley K.W."/>
            <person name="Asai D.J."/>
            <person name="Bowman C.A."/>
            <person name="Russell D.A."/>
            <person name="Pope W.H."/>
            <person name="Jacobs-Sera D."/>
            <person name="Hendrix R.W."/>
            <person name="Hatfull G.F."/>
        </authorList>
    </citation>
    <scope>NUCLEOTIDE SEQUENCE [LARGE SCALE GENOMIC DNA]</scope>
    <source>
        <strain evidence="8 9">DSM 27648</strain>
    </source>
</reference>
<accession>A0A0K1Q2S8</accession>
<dbReference type="InterPro" id="IPR000595">
    <property type="entry name" value="cNMP-bd_dom"/>
</dbReference>
<dbReference type="Gene3D" id="2.60.120.10">
    <property type="entry name" value="Jelly Rolls"/>
    <property type="match status" value="1"/>
</dbReference>
<comment type="similarity">
    <text evidence="2">Belongs to the NADH dehydrogenase family.</text>
</comment>
<dbReference type="EMBL" id="CP012333">
    <property type="protein sequence ID" value="AKV00074.1"/>
    <property type="molecule type" value="Genomic_DNA"/>
</dbReference>
<keyword evidence="3" id="KW-0285">Flavoprotein</keyword>
<dbReference type="SUPFAM" id="SSF51905">
    <property type="entry name" value="FAD/NAD(P)-binding domain"/>
    <property type="match status" value="2"/>
</dbReference>
<evidence type="ECO:0000256" key="3">
    <source>
        <dbReference type="ARBA" id="ARBA00022630"/>
    </source>
</evidence>
<evidence type="ECO:0000256" key="5">
    <source>
        <dbReference type="ARBA" id="ARBA00023002"/>
    </source>
</evidence>
<dbReference type="STRING" id="1391654.AKJ09_06737"/>
<dbReference type="PANTHER" id="PTHR42913">
    <property type="entry name" value="APOPTOSIS-INDUCING FACTOR 1"/>
    <property type="match status" value="1"/>
</dbReference>
<dbReference type="Pfam" id="PF07992">
    <property type="entry name" value="Pyr_redox_2"/>
    <property type="match status" value="1"/>
</dbReference>
<sequence>MMIADSDALVRSTRSNGTACASRKQRVVIVGGGFGGLYTARHLEKELKRRDDFEIVLINRENYFVFQPMLAEIISGTIGLLDVVSPIRHIVPKTELHVREVEAIDVENHTITTSTGFHPHPHVLDWDHLVLAVGTVTDFRGMRGLPEHAFPFKNLADAIKLRNHIIRALEEAAIERHDADLRRSLLTFVVAGGGFSGVEVAAEVNDFVRHVAKSVHGIEQDEIRVTLIHGKDRILQEVDEQLALFAQRLLARRGVEIRLNARLAAATGNEAILDDGTRLWTKTLVSTVPASVNPLIESLPLPKAKNGRLTVDRSMAVEGATNVWALGDCALVPAADHGFAPPTAQHASRQASVVAANIVASIRGGPKRVFAFEGLGILGALGRHSAIAEILGVKISGFAAWFLWRTIYLMKIPRWARRLKVAVSWMLDLFLAPDLVQLRLDTGVGVTREHFEPDEEVFHQGDVGDRLYIIVRGSVEVWQETAGAASRVAVLGPGEYFGETALLEERMRNATLRCVEPTDVLSLPKQEFSVLTASLPDLRQSFEEKSHERSPRPRPADSFAR</sequence>
<keyword evidence="9" id="KW-1185">Reference proteome</keyword>
<keyword evidence="4" id="KW-0274">FAD</keyword>
<dbReference type="AlphaFoldDB" id="A0A0K1Q2S8"/>
<dbReference type="PANTHER" id="PTHR42913:SF3">
    <property type="entry name" value="64 KDA MITOCHONDRIAL NADH DEHYDROGENASE (EUROFUNG)"/>
    <property type="match status" value="1"/>
</dbReference>
<evidence type="ECO:0000256" key="6">
    <source>
        <dbReference type="SAM" id="MobiDB-lite"/>
    </source>
</evidence>
<evidence type="ECO:0000313" key="8">
    <source>
        <dbReference type="EMBL" id="AKV00074.1"/>
    </source>
</evidence>
<evidence type="ECO:0000313" key="9">
    <source>
        <dbReference type="Proteomes" id="UP000064967"/>
    </source>
</evidence>
<dbReference type="GO" id="GO:0003955">
    <property type="term" value="F:NAD(P)H dehydrogenase (quinone) activity"/>
    <property type="evidence" value="ECO:0007669"/>
    <property type="project" value="TreeGrafter"/>
</dbReference>
<dbReference type="Gene3D" id="3.50.50.100">
    <property type="match status" value="1"/>
</dbReference>
<dbReference type="SUPFAM" id="SSF51206">
    <property type="entry name" value="cAMP-binding domain-like"/>
    <property type="match status" value="1"/>
</dbReference>
<dbReference type="Proteomes" id="UP000064967">
    <property type="component" value="Chromosome"/>
</dbReference>
<dbReference type="InterPro" id="IPR018490">
    <property type="entry name" value="cNMP-bd_dom_sf"/>
</dbReference>
<dbReference type="KEGG" id="llu:AKJ09_06737"/>
<dbReference type="GO" id="GO:0019646">
    <property type="term" value="P:aerobic electron transport chain"/>
    <property type="evidence" value="ECO:0007669"/>
    <property type="project" value="TreeGrafter"/>
</dbReference>
<gene>
    <name evidence="8" type="ORF">AKJ09_06737</name>
</gene>
<feature type="region of interest" description="Disordered" evidence="6">
    <location>
        <begin position="541"/>
        <end position="561"/>
    </location>
</feature>
<evidence type="ECO:0000256" key="2">
    <source>
        <dbReference type="ARBA" id="ARBA00005272"/>
    </source>
</evidence>
<evidence type="ECO:0000259" key="7">
    <source>
        <dbReference type="PROSITE" id="PS50042"/>
    </source>
</evidence>
<feature type="domain" description="Cyclic nucleotide-binding" evidence="7">
    <location>
        <begin position="450"/>
        <end position="549"/>
    </location>
</feature>
<dbReference type="PRINTS" id="PR00103">
    <property type="entry name" value="CAMPKINASE"/>
</dbReference>
<keyword evidence="5" id="KW-0560">Oxidoreductase</keyword>
<dbReference type="InterPro" id="IPR014710">
    <property type="entry name" value="RmlC-like_jellyroll"/>
</dbReference>
<evidence type="ECO:0000256" key="4">
    <source>
        <dbReference type="ARBA" id="ARBA00022827"/>
    </source>
</evidence>
<name>A0A0K1Q2S8_9BACT</name>